<accession>A0ABP7JC15</accession>
<gene>
    <name evidence="2" type="ORF">GCM10022226_73970</name>
</gene>
<evidence type="ECO:0000256" key="1">
    <source>
        <dbReference type="SAM" id="MobiDB-lite"/>
    </source>
</evidence>
<dbReference type="EMBL" id="BAAAZR010000044">
    <property type="protein sequence ID" value="GAA3840689.1"/>
    <property type="molecule type" value="Genomic_DNA"/>
</dbReference>
<dbReference type="RefSeq" id="WP_344951715.1">
    <property type="nucleotide sequence ID" value="NZ_BAAAZR010000044.1"/>
</dbReference>
<comment type="caution">
    <text evidence="2">The sequence shown here is derived from an EMBL/GenBank/DDBJ whole genome shotgun (WGS) entry which is preliminary data.</text>
</comment>
<sequence>MRRRLAFIRYIHHLGVDQASLPEPPSSASILMFHDAVEGFLLLAAEHHGVTPPTEFEKYWQVLKTTAGVGLPIRQGMKRLNKIRVNLKHNGSRPDQETIDQARSDTTALFQEATPLAFGLDHATVSMADLISYQPVRELVREAETASAGGDHITAMIALADASKKSPSHRRRLCCPAGSSGTTATSDAHPASHHFPRSSVIERHAPVTPFRRSPGRGASPVPAITIGTFRAPYAKESLAAAHSRLLSASMAFP</sequence>
<reference evidence="3" key="1">
    <citation type="journal article" date="2019" name="Int. J. Syst. Evol. Microbiol.">
        <title>The Global Catalogue of Microorganisms (GCM) 10K type strain sequencing project: providing services to taxonomists for standard genome sequencing and annotation.</title>
        <authorList>
            <consortium name="The Broad Institute Genomics Platform"/>
            <consortium name="The Broad Institute Genome Sequencing Center for Infectious Disease"/>
            <person name="Wu L."/>
            <person name="Ma J."/>
        </authorList>
    </citation>
    <scope>NUCLEOTIDE SEQUENCE [LARGE SCALE GENOMIC DNA]</scope>
    <source>
        <strain evidence="3">JCM 16908</strain>
    </source>
</reference>
<evidence type="ECO:0000313" key="2">
    <source>
        <dbReference type="EMBL" id="GAA3840689.1"/>
    </source>
</evidence>
<protein>
    <submittedName>
        <fullName evidence="2">Uncharacterized protein</fullName>
    </submittedName>
</protein>
<organism evidence="2 3">
    <name type="scientific">Sphaerisporangium flaviroseum</name>
    <dbReference type="NCBI Taxonomy" id="509199"/>
    <lineage>
        <taxon>Bacteria</taxon>
        <taxon>Bacillati</taxon>
        <taxon>Actinomycetota</taxon>
        <taxon>Actinomycetes</taxon>
        <taxon>Streptosporangiales</taxon>
        <taxon>Streptosporangiaceae</taxon>
        <taxon>Sphaerisporangium</taxon>
    </lineage>
</organism>
<proteinExistence type="predicted"/>
<evidence type="ECO:0000313" key="3">
    <source>
        <dbReference type="Proteomes" id="UP001500888"/>
    </source>
</evidence>
<name>A0ABP7JC15_9ACTN</name>
<dbReference type="Proteomes" id="UP001500888">
    <property type="component" value="Unassembled WGS sequence"/>
</dbReference>
<feature type="region of interest" description="Disordered" evidence="1">
    <location>
        <begin position="168"/>
        <end position="194"/>
    </location>
</feature>
<keyword evidence="3" id="KW-1185">Reference proteome</keyword>